<protein>
    <submittedName>
        <fullName evidence="2">HEPN domain-containing protein</fullName>
    </submittedName>
</protein>
<feature type="domain" description="HEPN" evidence="1">
    <location>
        <begin position="8"/>
        <end position="101"/>
    </location>
</feature>
<organism evidence="2 4">
    <name type="scientific">Thalassobellus suaedae</name>
    <dbReference type="NCBI Taxonomy" id="3074124"/>
    <lineage>
        <taxon>Bacteria</taxon>
        <taxon>Pseudomonadati</taxon>
        <taxon>Bacteroidota</taxon>
        <taxon>Flavobacteriia</taxon>
        <taxon>Flavobacteriales</taxon>
        <taxon>Flavobacteriaceae</taxon>
        <taxon>Thalassobellus</taxon>
    </lineage>
</organism>
<dbReference type="Gene3D" id="1.20.120.330">
    <property type="entry name" value="Nucleotidyltransferases domain 2"/>
    <property type="match status" value="1"/>
</dbReference>
<evidence type="ECO:0000313" key="5">
    <source>
        <dbReference type="Proteomes" id="UP001303407"/>
    </source>
</evidence>
<dbReference type="Pfam" id="PF05168">
    <property type="entry name" value="HEPN"/>
    <property type="match status" value="1"/>
</dbReference>
<dbReference type="InterPro" id="IPR007842">
    <property type="entry name" value="HEPN_dom"/>
</dbReference>
<name>A0ABY9XQW6_9FLAO</name>
<proteinExistence type="predicted"/>
<reference evidence="4 5" key="1">
    <citation type="submission" date="2023-09" db="EMBL/GenBank/DDBJ databases">
        <title>Thalassobella suaedae gen. nov., sp. nov., a marine bacterium of the family Flavobacteriaceae isolated from a halophyte Suaeda japonica.</title>
        <authorList>
            <person name="Lee S.Y."/>
            <person name="Hwang C.Y."/>
        </authorList>
    </citation>
    <scope>NUCLEOTIDE SEQUENCE [LARGE SCALE GENOMIC DNA]</scope>
    <source>
        <strain evidence="3 5">HL-DH10</strain>
        <strain evidence="2 4">HL-DH14</strain>
    </source>
</reference>
<gene>
    <name evidence="3" type="ORF">RHP49_05210</name>
    <name evidence="2" type="ORF">RHP51_14425</name>
</gene>
<dbReference type="EMBL" id="CP134536">
    <property type="protein sequence ID" value="WNH13653.1"/>
    <property type="molecule type" value="Genomic_DNA"/>
</dbReference>
<accession>A0ABY9XQW6</accession>
<evidence type="ECO:0000313" key="3">
    <source>
        <dbReference type="EMBL" id="WNH13653.1"/>
    </source>
</evidence>
<evidence type="ECO:0000313" key="4">
    <source>
        <dbReference type="Proteomes" id="UP001302806"/>
    </source>
</evidence>
<dbReference type="Proteomes" id="UP001303407">
    <property type="component" value="Chromosome"/>
</dbReference>
<dbReference type="EMBL" id="CP134537">
    <property type="protein sequence ID" value="WNH08323.1"/>
    <property type="molecule type" value="Genomic_DNA"/>
</dbReference>
<dbReference type="RefSeq" id="WP_415863627.1">
    <property type="nucleotide sequence ID" value="NZ_CP134536.1"/>
</dbReference>
<evidence type="ECO:0000259" key="1">
    <source>
        <dbReference type="Pfam" id="PF05168"/>
    </source>
</evidence>
<evidence type="ECO:0000313" key="2">
    <source>
        <dbReference type="EMBL" id="WNH08323.1"/>
    </source>
</evidence>
<keyword evidence="5" id="KW-1185">Reference proteome</keyword>
<sequence>MENDASKYFINAAQKLNQASKELFKPEDDIVTYLVCKNSQYAIENYLKGYLLKNEVDTTEYETIENLYEQCKKLNKKFEKVSLVGFDCKAHNLDSRYCNEVTKINNCFDIADSLDTFLRKEKII</sequence>
<dbReference type="Proteomes" id="UP001302806">
    <property type="component" value="Chromosome"/>
</dbReference>